<dbReference type="EMBL" id="SSTD01010954">
    <property type="protein sequence ID" value="TYK10982.1"/>
    <property type="molecule type" value="Genomic_DNA"/>
</dbReference>
<accession>A0A5D3CI60</accession>
<dbReference type="Proteomes" id="UP000321947">
    <property type="component" value="Unassembled WGS sequence"/>
</dbReference>
<proteinExistence type="predicted"/>
<evidence type="ECO:0000313" key="2">
    <source>
        <dbReference type="Proteomes" id="UP000321947"/>
    </source>
</evidence>
<reference evidence="1 2" key="1">
    <citation type="submission" date="2019-08" db="EMBL/GenBank/DDBJ databases">
        <title>Draft genome sequences of two oriental melons (Cucumis melo L. var makuwa).</title>
        <authorList>
            <person name="Kwon S.-Y."/>
        </authorList>
    </citation>
    <scope>NUCLEOTIDE SEQUENCE [LARGE SCALE GENOMIC DNA]</scope>
    <source>
        <strain evidence="2">cv. Chang Bougi</strain>
        <tissue evidence="1">Leaf</tissue>
    </source>
</reference>
<name>A0A5D3CI60_CUCMM</name>
<protein>
    <submittedName>
        <fullName evidence="1">Extensin-3-like</fullName>
    </submittedName>
</protein>
<organism evidence="1 2">
    <name type="scientific">Cucumis melo var. makuwa</name>
    <name type="common">Oriental melon</name>
    <dbReference type="NCBI Taxonomy" id="1194695"/>
    <lineage>
        <taxon>Eukaryota</taxon>
        <taxon>Viridiplantae</taxon>
        <taxon>Streptophyta</taxon>
        <taxon>Embryophyta</taxon>
        <taxon>Tracheophyta</taxon>
        <taxon>Spermatophyta</taxon>
        <taxon>Magnoliopsida</taxon>
        <taxon>eudicotyledons</taxon>
        <taxon>Gunneridae</taxon>
        <taxon>Pentapetalae</taxon>
        <taxon>rosids</taxon>
        <taxon>fabids</taxon>
        <taxon>Cucurbitales</taxon>
        <taxon>Cucurbitaceae</taxon>
        <taxon>Benincaseae</taxon>
        <taxon>Cucumis</taxon>
    </lineage>
</organism>
<sequence>MPLLSSNLPSNFATHYIPPSLLSPPSMPPTTKPIVPYHPFIIPPPFKKTSKHTWSPSSRPQKELGRPIVPYYPYKFLPPPYRKHAHPPPGYHVFPPRTLPQQAKKLHMSGARQAAPAPPPETLVANKSAVATFLCSTHRSVADRLVSLPIAPSVRLPPLLLQSFVNHRSHSSFATSSCQTATVDELSAAAVVECQTKPLGRSASIRLSRAFSEPFPAEFSFESCVCMPIASPSCPSRVQPKPSLLFCGTRAACLPHASRFQPQPEPISVFQAILNRQAYFLSFPPILIAHVRECASLGVPLYRTLIESRGRSKGRGKLANDKKLVIPSDYAVISGNDPVGSIHHVCVIIVMILKDTHRLDSATDARFRRTVTAGRGGRLVTAADGAAEDGGYAKRLMVDRLDLLAVDFRRPYGWLRRRLEARWLQTDGRRQ</sequence>
<gene>
    <name evidence="1" type="ORF">E5676_scaffold874G00140</name>
</gene>
<dbReference type="AlphaFoldDB" id="A0A5D3CI60"/>
<evidence type="ECO:0000313" key="1">
    <source>
        <dbReference type="EMBL" id="TYK10982.1"/>
    </source>
</evidence>
<comment type="caution">
    <text evidence="1">The sequence shown here is derived from an EMBL/GenBank/DDBJ whole genome shotgun (WGS) entry which is preliminary data.</text>
</comment>